<protein>
    <submittedName>
        <fullName evidence="1">Putative ovule protein</fullName>
    </submittedName>
</protein>
<evidence type="ECO:0000313" key="1">
    <source>
        <dbReference type="EMBL" id="JAP16983.1"/>
    </source>
</evidence>
<name>A0A0V0HAF0_SOLCH</name>
<dbReference type="AlphaFoldDB" id="A0A0V0HAF0"/>
<proteinExistence type="predicted"/>
<sequence length="64" mass="7479">MNSSIRLVHVLFHRRNQGARFPYSYHPFPLLFERRGLSIGELSNYSRFGCLCVLILKMNGGNFF</sequence>
<accession>A0A0V0HAF0</accession>
<organism evidence="1">
    <name type="scientific">Solanum chacoense</name>
    <name type="common">Chaco potato</name>
    <dbReference type="NCBI Taxonomy" id="4108"/>
    <lineage>
        <taxon>Eukaryota</taxon>
        <taxon>Viridiplantae</taxon>
        <taxon>Streptophyta</taxon>
        <taxon>Embryophyta</taxon>
        <taxon>Tracheophyta</taxon>
        <taxon>Spermatophyta</taxon>
        <taxon>Magnoliopsida</taxon>
        <taxon>eudicotyledons</taxon>
        <taxon>Gunneridae</taxon>
        <taxon>Pentapetalae</taxon>
        <taxon>asterids</taxon>
        <taxon>lamiids</taxon>
        <taxon>Solanales</taxon>
        <taxon>Solanaceae</taxon>
        <taxon>Solanoideae</taxon>
        <taxon>Solaneae</taxon>
        <taxon>Solanum</taxon>
    </lineage>
</organism>
<reference evidence="1" key="1">
    <citation type="submission" date="2015-12" db="EMBL/GenBank/DDBJ databases">
        <title>Gene expression during late stages of embryo sac development: a critical building block for successful pollen-pistil interactions.</title>
        <authorList>
            <person name="Liu Y."/>
            <person name="Joly V."/>
            <person name="Sabar M."/>
            <person name="Matton D.P."/>
        </authorList>
    </citation>
    <scope>NUCLEOTIDE SEQUENCE</scope>
</reference>
<dbReference type="EMBL" id="GEDG01023108">
    <property type="protein sequence ID" value="JAP16983.1"/>
    <property type="molecule type" value="Transcribed_RNA"/>
</dbReference>